<dbReference type="EMBL" id="CAFBLS010000172">
    <property type="protein sequence ID" value="CAB4881338.1"/>
    <property type="molecule type" value="Genomic_DNA"/>
</dbReference>
<accession>A0A6J7EI47</accession>
<gene>
    <name evidence="5" type="ORF">UFOPK3402_01338</name>
</gene>
<dbReference type="HAMAP" id="MF_00063">
    <property type="entry name" value="CysH"/>
    <property type="match status" value="1"/>
</dbReference>
<evidence type="ECO:0000313" key="5">
    <source>
        <dbReference type="EMBL" id="CAB4881338.1"/>
    </source>
</evidence>
<dbReference type="GO" id="GO:0005737">
    <property type="term" value="C:cytoplasm"/>
    <property type="evidence" value="ECO:0007669"/>
    <property type="project" value="TreeGrafter"/>
</dbReference>
<dbReference type="PANTHER" id="PTHR46509">
    <property type="entry name" value="PHOSPHOADENOSINE PHOSPHOSULFATE REDUCTASE"/>
    <property type="match status" value="1"/>
</dbReference>
<name>A0A6J7EI47_9ZZZZ</name>
<dbReference type="InterPro" id="IPR004511">
    <property type="entry name" value="PAPS/APS_Rdtase"/>
</dbReference>
<dbReference type="InterPro" id="IPR014729">
    <property type="entry name" value="Rossmann-like_a/b/a_fold"/>
</dbReference>
<evidence type="ECO:0000256" key="2">
    <source>
        <dbReference type="ARBA" id="ARBA00023002"/>
    </source>
</evidence>
<reference evidence="5" key="1">
    <citation type="submission" date="2020-05" db="EMBL/GenBank/DDBJ databases">
        <authorList>
            <person name="Chiriac C."/>
            <person name="Salcher M."/>
            <person name="Ghai R."/>
            <person name="Kavagutti S V."/>
        </authorList>
    </citation>
    <scope>NUCLEOTIDE SEQUENCE</scope>
</reference>
<dbReference type="GO" id="GO:0004604">
    <property type="term" value="F:phosphoadenylyl-sulfate reductase (thioredoxin) activity"/>
    <property type="evidence" value="ECO:0007669"/>
    <property type="project" value="InterPro"/>
</dbReference>
<keyword evidence="2" id="KW-0560">Oxidoreductase</keyword>
<evidence type="ECO:0000256" key="3">
    <source>
        <dbReference type="ARBA" id="ARBA00024327"/>
    </source>
</evidence>
<evidence type="ECO:0000256" key="1">
    <source>
        <dbReference type="ARBA" id="ARBA00009732"/>
    </source>
</evidence>
<dbReference type="PIRSF" id="PIRSF000857">
    <property type="entry name" value="PAPS_reductase"/>
    <property type="match status" value="1"/>
</dbReference>
<feature type="domain" description="Phosphoadenosine phosphosulphate reductase" evidence="4">
    <location>
        <begin position="56"/>
        <end position="221"/>
    </location>
</feature>
<protein>
    <submittedName>
        <fullName evidence="5">Unannotated protein</fullName>
    </submittedName>
</protein>
<dbReference type="NCBIfam" id="TIGR00434">
    <property type="entry name" value="cysH"/>
    <property type="match status" value="1"/>
</dbReference>
<comment type="similarity">
    <text evidence="1">Belongs to the PAPS reductase family. CysH subfamily.</text>
</comment>
<dbReference type="PANTHER" id="PTHR46509:SF1">
    <property type="entry name" value="PHOSPHOADENOSINE PHOSPHOSULFATE REDUCTASE"/>
    <property type="match status" value="1"/>
</dbReference>
<dbReference type="GO" id="GO:0019379">
    <property type="term" value="P:sulfate assimilation, phosphoadenylyl sulfate reduction by phosphoadenylyl-sulfate reductase (thioredoxin)"/>
    <property type="evidence" value="ECO:0007669"/>
    <property type="project" value="InterPro"/>
</dbReference>
<dbReference type="SUPFAM" id="SSF52402">
    <property type="entry name" value="Adenine nucleotide alpha hydrolases-like"/>
    <property type="match status" value="1"/>
</dbReference>
<sequence length="246" mass="27588">MSVALSRPIAGRRWGPRHDAEQLRILARYAAVDLSGASAQEIIRWAAEVFGKRVVLSQSMANTVLADLVSKEAPSIDVVFLDTGYHFAETLATRDRLAERTSLNIISVSARQSLEEQDAEHGPDLWQRNADLCCRLRKVEPMEEMLLGYDAWITGLRHQAALHRKERQVVEFDEDRLVLKIAPLLHWSDEALLRYTLENDVIVNPLMYEGFPSIGCAPCTRRVAPGEDTRAGRWSGSGKTECGLHV</sequence>
<proteinExistence type="inferred from homology"/>
<evidence type="ECO:0000259" key="4">
    <source>
        <dbReference type="Pfam" id="PF01507"/>
    </source>
</evidence>
<dbReference type="AlphaFoldDB" id="A0A6J7EI47"/>
<organism evidence="5">
    <name type="scientific">freshwater metagenome</name>
    <dbReference type="NCBI Taxonomy" id="449393"/>
    <lineage>
        <taxon>unclassified sequences</taxon>
        <taxon>metagenomes</taxon>
        <taxon>ecological metagenomes</taxon>
    </lineage>
</organism>
<dbReference type="NCBIfam" id="NF002537">
    <property type="entry name" value="PRK02090.1"/>
    <property type="match status" value="1"/>
</dbReference>
<dbReference type="Pfam" id="PF01507">
    <property type="entry name" value="PAPS_reduct"/>
    <property type="match status" value="1"/>
</dbReference>
<comment type="pathway">
    <text evidence="3">Sulfur metabolism; hydrogen sulfide biosynthesis; sulfite from sulfate.</text>
</comment>
<dbReference type="InterPro" id="IPR002500">
    <property type="entry name" value="PAPS_reduct_dom"/>
</dbReference>
<dbReference type="Gene3D" id="3.40.50.620">
    <property type="entry name" value="HUPs"/>
    <property type="match status" value="1"/>
</dbReference>